<dbReference type="EMBL" id="RQJO01000007">
    <property type="protein sequence ID" value="RRB06355.1"/>
    <property type="molecule type" value="Genomic_DNA"/>
</dbReference>
<keyword evidence="7" id="KW-1185">Reference proteome</keyword>
<dbReference type="Gene3D" id="3.30.1950.10">
    <property type="entry name" value="wza like domain"/>
    <property type="match status" value="1"/>
</dbReference>
<reference evidence="6 7" key="1">
    <citation type="submission" date="2018-11" db="EMBL/GenBank/DDBJ databases">
        <authorList>
            <person name="Zhou Z."/>
            <person name="Wang G."/>
        </authorList>
    </citation>
    <scope>NUCLEOTIDE SEQUENCE [LARGE SCALE GENOMIC DNA]</scope>
    <source>
        <strain evidence="6 7">KCTC52004</strain>
    </source>
</reference>
<dbReference type="GO" id="GO:0015159">
    <property type="term" value="F:polysaccharide transmembrane transporter activity"/>
    <property type="evidence" value="ECO:0007669"/>
    <property type="project" value="InterPro"/>
</dbReference>
<dbReference type="AlphaFoldDB" id="A0A3P1BZ17"/>
<evidence type="ECO:0000256" key="2">
    <source>
        <dbReference type="SAM" id="MobiDB-lite"/>
    </source>
</evidence>
<dbReference type="Pfam" id="PF02563">
    <property type="entry name" value="Poly_export"/>
    <property type="match status" value="1"/>
</dbReference>
<protein>
    <submittedName>
        <fullName evidence="6">Ligand-binding protein</fullName>
    </submittedName>
</protein>
<evidence type="ECO:0000256" key="1">
    <source>
        <dbReference type="ARBA" id="ARBA00022729"/>
    </source>
</evidence>
<feature type="domain" description="Polysaccharide export protein N-terminal" evidence="4">
    <location>
        <begin position="202"/>
        <end position="266"/>
    </location>
</feature>
<keyword evidence="3" id="KW-1133">Transmembrane helix</keyword>
<feature type="compositionally biased region" description="Low complexity" evidence="2">
    <location>
        <begin position="49"/>
        <end position="59"/>
    </location>
</feature>
<accession>A0A3P1BZ17</accession>
<evidence type="ECO:0000259" key="4">
    <source>
        <dbReference type="Pfam" id="PF02563"/>
    </source>
</evidence>
<keyword evidence="1" id="KW-0732">Signal</keyword>
<comment type="caution">
    <text evidence="6">The sequence shown here is derived from an EMBL/GenBank/DDBJ whole genome shotgun (WGS) entry which is preliminary data.</text>
</comment>
<evidence type="ECO:0000256" key="3">
    <source>
        <dbReference type="SAM" id="Phobius"/>
    </source>
</evidence>
<dbReference type="OrthoDB" id="9808948at2"/>
<dbReference type="Proteomes" id="UP000271925">
    <property type="component" value="Unassembled WGS sequence"/>
</dbReference>
<organism evidence="6 7">
    <name type="scientific">Larkinella rosea</name>
    <dbReference type="NCBI Taxonomy" id="2025312"/>
    <lineage>
        <taxon>Bacteria</taxon>
        <taxon>Pseudomonadati</taxon>
        <taxon>Bacteroidota</taxon>
        <taxon>Cytophagia</taxon>
        <taxon>Cytophagales</taxon>
        <taxon>Spirosomataceae</taxon>
        <taxon>Larkinella</taxon>
    </lineage>
</organism>
<dbReference type="PANTHER" id="PTHR33619">
    <property type="entry name" value="POLYSACCHARIDE EXPORT PROTEIN GFCE-RELATED"/>
    <property type="match status" value="1"/>
</dbReference>
<feature type="domain" description="Soluble ligand binding" evidence="5">
    <location>
        <begin position="551"/>
        <end position="596"/>
    </location>
</feature>
<dbReference type="Gene3D" id="3.10.560.10">
    <property type="entry name" value="Outer membrane lipoprotein wza domain like"/>
    <property type="match status" value="6"/>
</dbReference>
<dbReference type="InterPro" id="IPR049712">
    <property type="entry name" value="Poly_export"/>
</dbReference>
<feature type="transmembrane region" description="Helical" evidence="3">
    <location>
        <begin position="859"/>
        <end position="877"/>
    </location>
</feature>
<dbReference type="InterPro" id="IPR003715">
    <property type="entry name" value="Poly_export_N"/>
</dbReference>
<dbReference type="PANTHER" id="PTHR33619:SF3">
    <property type="entry name" value="POLYSACCHARIDE EXPORT PROTEIN GFCE-RELATED"/>
    <property type="match status" value="1"/>
</dbReference>
<gene>
    <name evidence="6" type="ORF">EHT25_00680</name>
</gene>
<feature type="domain" description="Soluble ligand binding" evidence="5">
    <location>
        <begin position="459"/>
        <end position="504"/>
    </location>
</feature>
<feature type="domain" description="Soluble ligand binding" evidence="5">
    <location>
        <begin position="650"/>
        <end position="695"/>
    </location>
</feature>
<evidence type="ECO:0000313" key="6">
    <source>
        <dbReference type="EMBL" id="RRB06355.1"/>
    </source>
</evidence>
<keyword evidence="3" id="KW-0812">Transmembrane</keyword>
<sequence>MQKTPHFHSYSSNFFAFSSMQFFRKTILGVLLACTGLNAAAQVIQAPSAPTSAPSTLPAGVPRPTQGTVPAGQTAPIQGGNRSQGQGGQTGTTQQGTRGQSQGQTGTTQQGTTQQGTRGQTGQQGTGTTQQGQQSGTDANGAKSSNATDDPIQDVDNTQEKTETELLRERELAAQRRKLFGYELFNNPGNSGMFQPNLNIATPKGYVVGPGDQLNINIYGFSEATYLSVVNPDGFIYVQRVGPIHVSGLSIEQAKVRILDRLAKIYVGLKSGPYGAANTYMVVTLGDIRSIRVTVTGEAIRPGTYTVSSLSTAMNVIYQAGGPSEIGSFRNVQVIRSNRVVASLDLYDFVTTGVQRNDIRLQDNDNIRFSTFKSHVEINGSTRRNNIFELLPGEPMSRLLELAGGFSSNAYKARVKVTRFTNRELKVIDVIDSEFANFPMEDGDQVAVESVLVRFENQVGIQGAVFRPGVFSLDQNKTLKQLIASAEGLKGEAFTGRIQIVRTREDMAIENISLNLADILNGVKPDVELKREDQVIIPSRFEMAEFAEISITGEVITPIPATPYVSNMTLEDLILRAGGFKESAASAQIEVVRRKKDVDVNSKSAQVSEIFRFNVDRDLSIKPSDSQFLMYPYDQVIVRRSPNYRIQTFVNVEGEVVMPGEYPVVTKDQRISDLVKMAGGITPFAYVQGATLVRAVQLSEAELELRQQTIQELADDSPKAVVKTEATKQATEQLIGISLQKILANPGSQEDMILQEGDLLRIPKQLETVRVGGEVLLPTTAKYRSGQTFQDYISQAGGFTSRSARKRAYVVYANGSADRTRRFAFFNVYPRVEPGSEIIVPQQTRGELTPLQVISSTTGILGSVMTLITTVLAFRLLK</sequence>
<feature type="domain" description="Soluble ligand binding" evidence="5">
    <location>
        <begin position="769"/>
        <end position="811"/>
    </location>
</feature>
<name>A0A3P1BZ17_9BACT</name>
<feature type="region of interest" description="Disordered" evidence="2">
    <location>
        <begin position="49"/>
        <end position="164"/>
    </location>
</feature>
<feature type="domain" description="Soluble ligand binding" evidence="5">
    <location>
        <begin position="292"/>
        <end position="337"/>
    </location>
</feature>
<feature type="domain" description="Soluble ligand binding" evidence="5">
    <location>
        <begin position="380"/>
        <end position="420"/>
    </location>
</feature>
<evidence type="ECO:0000259" key="5">
    <source>
        <dbReference type="Pfam" id="PF10531"/>
    </source>
</evidence>
<feature type="compositionally biased region" description="Low complexity" evidence="2">
    <location>
        <begin position="91"/>
        <end position="137"/>
    </location>
</feature>
<proteinExistence type="predicted"/>
<dbReference type="Pfam" id="PF10531">
    <property type="entry name" value="SLBB"/>
    <property type="match status" value="6"/>
</dbReference>
<dbReference type="InterPro" id="IPR019554">
    <property type="entry name" value="Soluble_ligand-bd"/>
</dbReference>
<evidence type="ECO:0000313" key="7">
    <source>
        <dbReference type="Proteomes" id="UP000271925"/>
    </source>
</evidence>
<keyword evidence="3" id="KW-0472">Membrane</keyword>